<organism evidence="6 7">
    <name type="scientific">Dillenia turbinata</name>
    <dbReference type="NCBI Taxonomy" id="194707"/>
    <lineage>
        <taxon>Eukaryota</taxon>
        <taxon>Viridiplantae</taxon>
        <taxon>Streptophyta</taxon>
        <taxon>Embryophyta</taxon>
        <taxon>Tracheophyta</taxon>
        <taxon>Spermatophyta</taxon>
        <taxon>Magnoliopsida</taxon>
        <taxon>eudicotyledons</taxon>
        <taxon>Gunneridae</taxon>
        <taxon>Pentapetalae</taxon>
        <taxon>Dilleniales</taxon>
        <taxon>Dilleniaceae</taxon>
        <taxon>Dillenia</taxon>
    </lineage>
</organism>
<accession>A0AAN8UQB0</accession>
<evidence type="ECO:0000256" key="1">
    <source>
        <dbReference type="ARBA" id="ARBA00010930"/>
    </source>
</evidence>
<dbReference type="GO" id="GO:0000036">
    <property type="term" value="F:acyl carrier activity"/>
    <property type="evidence" value="ECO:0007669"/>
    <property type="project" value="InterPro"/>
</dbReference>
<keyword evidence="2 4" id="KW-0596">Phosphopantetheine</keyword>
<keyword evidence="4" id="KW-0443">Lipid metabolism</keyword>
<dbReference type="InterPro" id="IPR009081">
    <property type="entry name" value="PP-bd_ACP"/>
</dbReference>
<name>A0AAN8UQB0_9MAGN</name>
<proteinExistence type="inferred from homology"/>
<evidence type="ECO:0000256" key="2">
    <source>
        <dbReference type="ARBA" id="ARBA00022450"/>
    </source>
</evidence>
<comment type="function">
    <text evidence="4">Carrier of the growing fatty acid chain in fatty acid biosynthesis.</text>
</comment>
<dbReference type="InterPro" id="IPR044813">
    <property type="entry name" value="ACP_chloroplastic"/>
</dbReference>
<evidence type="ECO:0000256" key="4">
    <source>
        <dbReference type="RuleBase" id="RU000722"/>
    </source>
</evidence>
<keyword evidence="4" id="KW-0276">Fatty acid metabolism</keyword>
<protein>
    <recommendedName>
        <fullName evidence="4">Acyl carrier protein</fullName>
    </recommendedName>
</protein>
<dbReference type="HAMAP" id="MF_01217">
    <property type="entry name" value="Acyl_carrier"/>
    <property type="match status" value="1"/>
</dbReference>
<gene>
    <name evidence="6" type="ORF">RJ641_019764</name>
</gene>
<dbReference type="InterPro" id="IPR003231">
    <property type="entry name" value="ACP"/>
</dbReference>
<reference evidence="6 7" key="1">
    <citation type="submission" date="2023-12" db="EMBL/GenBank/DDBJ databases">
        <title>A high-quality genome assembly for Dillenia turbinata (Dilleniales).</title>
        <authorList>
            <person name="Chanderbali A."/>
        </authorList>
    </citation>
    <scope>NUCLEOTIDE SEQUENCE [LARGE SCALE GENOMIC DNA]</scope>
    <source>
        <strain evidence="6">LSX21</strain>
        <tissue evidence="6">Leaf</tissue>
    </source>
</reference>
<keyword evidence="4" id="KW-0275">Fatty acid biosynthesis</keyword>
<comment type="caution">
    <text evidence="6">The sequence shown here is derived from an EMBL/GenBank/DDBJ whole genome shotgun (WGS) entry which is preliminary data.</text>
</comment>
<evidence type="ECO:0000256" key="3">
    <source>
        <dbReference type="ARBA" id="ARBA00022553"/>
    </source>
</evidence>
<dbReference type="Gene3D" id="1.10.1200.10">
    <property type="entry name" value="ACP-like"/>
    <property type="match status" value="1"/>
</dbReference>
<dbReference type="AlphaFoldDB" id="A0AAN8UQB0"/>
<dbReference type="PROSITE" id="PS50075">
    <property type="entry name" value="CARRIER"/>
    <property type="match status" value="1"/>
</dbReference>
<keyword evidence="3" id="KW-0597">Phosphoprotein</keyword>
<feature type="domain" description="Carrier" evidence="5">
    <location>
        <begin position="71"/>
        <end position="145"/>
    </location>
</feature>
<dbReference type="InterPro" id="IPR036736">
    <property type="entry name" value="ACP-like_sf"/>
</dbReference>
<dbReference type="Pfam" id="PF00550">
    <property type="entry name" value="PP-binding"/>
    <property type="match status" value="1"/>
</dbReference>
<dbReference type="Proteomes" id="UP001370490">
    <property type="component" value="Unassembled WGS sequence"/>
</dbReference>
<evidence type="ECO:0000259" key="5">
    <source>
        <dbReference type="PROSITE" id="PS50075"/>
    </source>
</evidence>
<feature type="non-terminal residue" evidence="6">
    <location>
        <position position="164"/>
    </location>
</feature>
<comment type="similarity">
    <text evidence="1">Belongs to the acyl carrier protein (ACP) family.</text>
</comment>
<dbReference type="PANTHER" id="PTHR46153">
    <property type="entry name" value="ACYL CARRIER PROTEIN"/>
    <property type="match status" value="1"/>
</dbReference>
<keyword evidence="4" id="KW-0444">Lipid biosynthesis</keyword>
<dbReference type="PANTHER" id="PTHR46153:SF2">
    <property type="entry name" value="ACYL CARRIER PROTEIN"/>
    <property type="match status" value="1"/>
</dbReference>
<evidence type="ECO:0000313" key="6">
    <source>
        <dbReference type="EMBL" id="KAK6914647.1"/>
    </source>
</evidence>
<evidence type="ECO:0000313" key="7">
    <source>
        <dbReference type="Proteomes" id="UP001370490"/>
    </source>
</evidence>
<sequence length="164" mass="17664">MASFVSSSFSPVATLPSIPKVRCAVAKLNTLSPIGAPKLSALRLVPKIAAKRAFSIPSSYKTTISCSVAQPETLNIVQSTIAKQLSIDESAVTPETKFADLGADSLDTVEIMMALEEKFGVSIGEEGAENITTVQDAADLIEKNKLNSDWRRPHFYSHIGEIRQ</sequence>
<dbReference type="SUPFAM" id="SSF47336">
    <property type="entry name" value="ACP-like"/>
    <property type="match status" value="1"/>
</dbReference>
<dbReference type="NCBIfam" id="NF002150">
    <property type="entry name" value="PRK00982.1-4"/>
    <property type="match status" value="1"/>
</dbReference>
<dbReference type="EMBL" id="JBAMMX010000025">
    <property type="protein sequence ID" value="KAK6914647.1"/>
    <property type="molecule type" value="Genomic_DNA"/>
</dbReference>
<dbReference type="NCBIfam" id="TIGR00517">
    <property type="entry name" value="acyl_carrier"/>
    <property type="match status" value="1"/>
</dbReference>
<dbReference type="NCBIfam" id="NF002148">
    <property type="entry name" value="PRK00982.1-2"/>
    <property type="match status" value="1"/>
</dbReference>
<keyword evidence="7" id="KW-1185">Reference proteome</keyword>